<dbReference type="EMBL" id="QWEX01000003">
    <property type="protein sequence ID" value="RXV65024.1"/>
    <property type="molecule type" value="Genomic_DNA"/>
</dbReference>
<organism evidence="1 2">
    <name type="scientific">Burkholderia stabilis</name>
    <dbReference type="NCBI Taxonomy" id="95485"/>
    <lineage>
        <taxon>Bacteria</taxon>
        <taxon>Pseudomonadati</taxon>
        <taxon>Pseudomonadota</taxon>
        <taxon>Betaproteobacteria</taxon>
        <taxon>Burkholderiales</taxon>
        <taxon>Burkholderiaceae</taxon>
        <taxon>Burkholderia</taxon>
        <taxon>Burkholderia cepacia complex</taxon>
    </lineage>
</organism>
<proteinExistence type="predicted"/>
<name>A0A4V1PQR6_9BURK</name>
<accession>A0A4V1PQR6</accession>
<protein>
    <submittedName>
        <fullName evidence="1">DUF3313 domain-containing protein</fullName>
    </submittedName>
</protein>
<dbReference type="Proteomes" id="UP000289650">
    <property type="component" value="Unassembled WGS sequence"/>
</dbReference>
<comment type="caution">
    <text evidence="1">The sequence shown here is derived from an EMBL/GenBank/DDBJ whole genome shotgun (WGS) entry which is preliminary data.</text>
</comment>
<evidence type="ECO:0000313" key="2">
    <source>
        <dbReference type="Proteomes" id="UP000289650"/>
    </source>
</evidence>
<dbReference type="OrthoDB" id="8668162at2"/>
<dbReference type="AlphaFoldDB" id="A0A4V1PQR6"/>
<dbReference type="InterPro" id="IPR021747">
    <property type="entry name" value="DUF3313"/>
</dbReference>
<dbReference type="Pfam" id="PF11769">
    <property type="entry name" value="DUF3313"/>
    <property type="match status" value="1"/>
</dbReference>
<reference evidence="1 2" key="1">
    <citation type="submission" date="2018-08" db="EMBL/GenBank/DDBJ databases">
        <title>Mountain-cultivated ginseng endophyte, Burkholderia stabilis and its activity against ginseng root rot disease.</title>
        <authorList>
            <person name="Tapan Kumar M."/>
            <person name="Bae H."/>
            <person name="Shanmugam G."/>
            <person name="Jeon J."/>
        </authorList>
    </citation>
    <scope>NUCLEOTIDE SEQUENCE [LARGE SCALE GENOMIC DNA]</scope>
    <source>
        <strain evidence="1 2">EB159</strain>
    </source>
</reference>
<evidence type="ECO:0000313" key="1">
    <source>
        <dbReference type="EMBL" id="RXV65024.1"/>
    </source>
</evidence>
<sequence>MLCMVTALSGCATNTMTRSGFLGDYDALAPTRYKHVLMYRAPGFEPSHYADIVVADALIKTGSGHLDGLDKAQEHEILDYITTELRKQVSKSHAAPGAKGQLQVRAAVTDVQTPNRAVNAVTTLLVGPVTTGGASLELEAIDEHTGRRVAAASCFDRGNVITDFVSSYTLLGHAKNAISKCLEDIDSAWRDTSS</sequence>
<gene>
    <name evidence="1" type="ORF">D1006_33135</name>
</gene>